<organism evidence="2 3">
    <name type="scientific">Thermotalea metallivorans</name>
    <dbReference type="NCBI Taxonomy" id="520762"/>
    <lineage>
        <taxon>Bacteria</taxon>
        <taxon>Bacillati</taxon>
        <taxon>Bacillota</taxon>
        <taxon>Clostridia</taxon>
        <taxon>Peptostreptococcales</taxon>
        <taxon>Thermotaleaceae</taxon>
        <taxon>Thermotalea</taxon>
    </lineage>
</organism>
<dbReference type="EMBL" id="LOEE01000028">
    <property type="protein sequence ID" value="KXG76350.1"/>
    <property type="molecule type" value="Genomic_DNA"/>
</dbReference>
<dbReference type="Gene3D" id="3.40.630.30">
    <property type="match status" value="1"/>
</dbReference>
<protein>
    <submittedName>
        <fullName evidence="2">Spermidine N(1)-acetyltransferase</fullName>
        <ecNumber evidence="2">2.3.1.57</ecNumber>
    </submittedName>
</protein>
<gene>
    <name evidence="2" type="primary">speG_2</name>
    <name evidence="2" type="ORF">AN619_13080</name>
</gene>
<keyword evidence="3" id="KW-1185">Reference proteome</keyword>
<keyword evidence="2" id="KW-0012">Acyltransferase</keyword>
<dbReference type="SUPFAM" id="SSF55729">
    <property type="entry name" value="Acyl-CoA N-acyltransferases (Nat)"/>
    <property type="match status" value="1"/>
</dbReference>
<evidence type="ECO:0000313" key="3">
    <source>
        <dbReference type="Proteomes" id="UP000070456"/>
    </source>
</evidence>
<dbReference type="PANTHER" id="PTHR43415">
    <property type="entry name" value="SPERMIDINE N(1)-ACETYLTRANSFERASE"/>
    <property type="match status" value="1"/>
</dbReference>
<name>A0A140L725_9FIRM</name>
<dbReference type="PANTHER" id="PTHR43415:SF3">
    <property type="entry name" value="GNAT-FAMILY ACETYLTRANSFERASE"/>
    <property type="match status" value="1"/>
</dbReference>
<keyword evidence="2" id="KW-0808">Transferase</keyword>
<dbReference type="Pfam" id="PF13302">
    <property type="entry name" value="Acetyltransf_3"/>
    <property type="match status" value="1"/>
</dbReference>
<dbReference type="AlphaFoldDB" id="A0A140L725"/>
<comment type="caution">
    <text evidence="2">The sequence shown here is derived from an EMBL/GenBank/DDBJ whole genome shotgun (WGS) entry which is preliminary data.</text>
</comment>
<reference evidence="2 3" key="1">
    <citation type="submission" date="2015-12" db="EMBL/GenBank/DDBJ databases">
        <title>Draft genome sequence of the thermoanaerobe Thermotalea metallivorans, an isolate from the runoff channel of the Great Artesian Basin, Australia.</title>
        <authorList>
            <person name="Patel B.K."/>
        </authorList>
    </citation>
    <scope>NUCLEOTIDE SEQUENCE [LARGE SCALE GENOMIC DNA]</scope>
    <source>
        <strain evidence="2 3">B2-1</strain>
    </source>
</reference>
<feature type="domain" description="N-acetyltransferase" evidence="1">
    <location>
        <begin position="7"/>
        <end position="170"/>
    </location>
</feature>
<dbReference type="EC" id="2.3.1.57" evidence="2"/>
<accession>A0A140L725</accession>
<evidence type="ECO:0000259" key="1">
    <source>
        <dbReference type="PROSITE" id="PS51186"/>
    </source>
</evidence>
<dbReference type="InterPro" id="IPR016181">
    <property type="entry name" value="Acyl_CoA_acyltransferase"/>
</dbReference>
<sequence length="175" mass="21170">MLQTERLILKLLDEEDEQCIVRWRNKINIIRHLFSFKGTTFSEHRRWFEQYIKHQDRMEFIIMIKENGKKIGTIGFNHIDYRNQKAEYGILIGEEEEQGKGYALEASRAFINYGFKELNLQKIYLKVFYDNDEAIKLYKKLNFQQEGVLRKEIYKNGQFKDVVIMSVLKEEWKES</sequence>
<dbReference type="Proteomes" id="UP000070456">
    <property type="component" value="Unassembled WGS sequence"/>
</dbReference>
<dbReference type="InterPro" id="IPR000182">
    <property type="entry name" value="GNAT_dom"/>
</dbReference>
<dbReference type="RefSeq" id="WP_068555899.1">
    <property type="nucleotide sequence ID" value="NZ_LOEE01000028.1"/>
</dbReference>
<proteinExistence type="predicted"/>
<dbReference type="GO" id="GO:0004145">
    <property type="term" value="F:diamine N-acetyltransferase activity"/>
    <property type="evidence" value="ECO:0007669"/>
    <property type="project" value="UniProtKB-EC"/>
</dbReference>
<dbReference type="OrthoDB" id="9795206at2"/>
<evidence type="ECO:0000313" key="2">
    <source>
        <dbReference type="EMBL" id="KXG76350.1"/>
    </source>
</evidence>
<dbReference type="PROSITE" id="PS51186">
    <property type="entry name" value="GNAT"/>
    <property type="match status" value="1"/>
</dbReference>
<dbReference type="STRING" id="520762.AN619_13080"/>